<accession>A0A2R5F8L9</accession>
<dbReference type="EMBL" id="BDOQ01000008">
    <property type="protein sequence ID" value="GBG14590.1"/>
    <property type="molecule type" value="Genomic_DNA"/>
</dbReference>
<dbReference type="OrthoDB" id="7475507at2"/>
<organism evidence="1 2">
    <name type="scientific">Novimethylophilus kurashikiensis</name>
    <dbReference type="NCBI Taxonomy" id="1825523"/>
    <lineage>
        <taxon>Bacteria</taxon>
        <taxon>Pseudomonadati</taxon>
        <taxon>Pseudomonadota</taxon>
        <taxon>Betaproteobacteria</taxon>
        <taxon>Nitrosomonadales</taxon>
        <taxon>Methylophilaceae</taxon>
        <taxon>Novimethylophilus</taxon>
    </lineage>
</organism>
<dbReference type="AlphaFoldDB" id="A0A2R5F8L9"/>
<keyword evidence="2" id="KW-1185">Reference proteome</keyword>
<name>A0A2R5F8L9_9PROT</name>
<protein>
    <submittedName>
        <fullName evidence="1">Uncharacterized protein</fullName>
    </submittedName>
</protein>
<evidence type="ECO:0000313" key="2">
    <source>
        <dbReference type="Proteomes" id="UP000245081"/>
    </source>
</evidence>
<evidence type="ECO:0000313" key="1">
    <source>
        <dbReference type="EMBL" id="GBG14590.1"/>
    </source>
</evidence>
<gene>
    <name evidence="1" type="ORF">NMK_2189</name>
</gene>
<proteinExistence type="predicted"/>
<dbReference type="RefSeq" id="WP_109015782.1">
    <property type="nucleotide sequence ID" value="NZ_BDOQ01000008.1"/>
</dbReference>
<sequence>MSNPNLHPRTSFPVDATPVAASSYVLKRDLSMVCEVQGISKAIGLAEEYLAAIPEDELTTYSVFDEGGKLKFSVTNRRIEGTFVKQRWGGRKGDDAILVDYEWFDATDAILMLDHATLQALDDCGDTTDELGRSHVDWDGPFEVMVVDAVCEYFGVEELEDITLEALAYAKAKAKPQPPELKTITLSIKVQVEVRAGNDLTGFVENLDYTVKSTTPGVRVTDTEIIEVA</sequence>
<comment type="caution">
    <text evidence="1">The sequence shown here is derived from an EMBL/GenBank/DDBJ whole genome shotgun (WGS) entry which is preliminary data.</text>
</comment>
<reference evidence="1 2" key="1">
    <citation type="journal article" date="2018" name="Environ. Microbiol.">
        <title>Isolation and genomic characterization of Novimethylophilus kurashikiensis gen. nov. sp. nov., a new lanthanide-dependent methylotrophic species of Methylophilaceae.</title>
        <authorList>
            <person name="Lv H."/>
            <person name="Sahin N."/>
            <person name="Tani A."/>
        </authorList>
    </citation>
    <scope>NUCLEOTIDE SEQUENCE [LARGE SCALE GENOMIC DNA]</scope>
    <source>
        <strain evidence="1 2">La2-4</strain>
    </source>
</reference>
<dbReference type="Proteomes" id="UP000245081">
    <property type="component" value="Unassembled WGS sequence"/>
</dbReference>